<dbReference type="InterPro" id="IPR001128">
    <property type="entry name" value="Cyt_P450"/>
</dbReference>
<accession>A0A5J5NFK5</accession>
<evidence type="ECO:0000256" key="5">
    <source>
        <dbReference type="ARBA" id="ARBA00023004"/>
    </source>
</evidence>
<evidence type="ECO:0008006" key="9">
    <source>
        <dbReference type="Google" id="ProtNLM"/>
    </source>
</evidence>
<evidence type="ECO:0000256" key="4">
    <source>
        <dbReference type="ARBA" id="ARBA00023002"/>
    </source>
</evidence>
<keyword evidence="8" id="KW-1185">Reference proteome</keyword>
<name>A0A5J5NFK5_GOSBA</name>
<dbReference type="PANTHER" id="PTHR47947:SF2">
    <property type="entry name" value="CYTOCHROME P450 82C3-LIKE"/>
    <property type="match status" value="1"/>
</dbReference>
<dbReference type="PANTHER" id="PTHR47947">
    <property type="entry name" value="CYTOCHROME P450 82C3-RELATED"/>
    <property type="match status" value="1"/>
</dbReference>
<dbReference type="GO" id="GO:0020037">
    <property type="term" value="F:heme binding"/>
    <property type="evidence" value="ECO:0007669"/>
    <property type="project" value="InterPro"/>
</dbReference>
<dbReference type="Gene3D" id="1.10.630.10">
    <property type="entry name" value="Cytochrome P450"/>
    <property type="match status" value="1"/>
</dbReference>
<evidence type="ECO:0000256" key="2">
    <source>
        <dbReference type="ARBA" id="ARBA00022617"/>
    </source>
</evidence>
<organism evidence="7 8">
    <name type="scientific">Gossypium barbadense</name>
    <name type="common">Sea Island cotton</name>
    <name type="synonym">Hibiscus barbadensis</name>
    <dbReference type="NCBI Taxonomy" id="3634"/>
    <lineage>
        <taxon>Eukaryota</taxon>
        <taxon>Viridiplantae</taxon>
        <taxon>Streptophyta</taxon>
        <taxon>Embryophyta</taxon>
        <taxon>Tracheophyta</taxon>
        <taxon>Spermatophyta</taxon>
        <taxon>Magnoliopsida</taxon>
        <taxon>eudicotyledons</taxon>
        <taxon>Gunneridae</taxon>
        <taxon>Pentapetalae</taxon>
        <taxon>rosids</taxon>
        <taxon>malvids</taxon>
        <taxon>Malvales</taxon>
        <taxon>Malvaceae</taxon>
        <taxon>Malvoideae</taxon>
        <taxon>Gossypium</taxon>
    </lineage>
</organism>
<dbReference type="PRINTS" id="PR00385">
    <property type="entry name" value="P450"/>
</dbReference>
<dbReference type="SUPFAM" id="SSF48264">
    <property type="entry name" value="Cytochrome P450"/>
    <property type="match status" value="1"/>
</dbReference>
<dbReference type="InterPro" id="IPR036396">
    <property type="entry name" value="Cyt_P450_sf"/>
</dbReference>
<evidence type="ECO:0000313" key="7">
    <source>
        <dbReference type="EMBL" id="KAB1671352.1"/>
    </source>
</evidence>
<sequence length="136" mass="15309">MGVMLSILHDAEEHDADTINEGTSLALILAAEDTTSITLTWALSLLFYNRDAMRKVQQELNFHIGKHRLLVTESDTKNLVYLQSIIKETLHLYPAIPLSGIHKTTEDCTINGLFQLALGLFSIFKKFIVIHLGKLF</sequence>
<evidence type="ECO:0000313" key="8">
    <source>
        <dbReference type="Proteomes" id="UP000327439"/>
    </source>
</evidence>
<evidence type="ECO:0000256" key="6">
    <source>
        <dbReference type="ARBA" id="ARBA00023033"/>
    </source>
</evidence>
<dbReference type="Proteomes" id="UP000327439">
    <property type="component" value="Unassembled WGS sequence"/>
</dbReference>
<comment type="similarity">
    <text evidence="1">Belongs to the cytochrome P450 family.</text>
</comment>
<proteinExistence type="inferred from homology"/>
<keyword evidence="6" id="KW-0503">Monooxygenase</keyword>
<dbReference type="AlphaFoldDB" id="A0A5J5NFK5"/>
<keyword evidence="2" id="KW-0349">Heme</keyword>
<evidence type="ECO:0000256" key="1">
    <source>
        <dbReference type="ARBA" id="ARBA00010617"/>
    </source>
</evidence>
<dbReference type="GO" id="GO:0004497">
    <property type="term" value="F:monooxygenase activity"/>
    <property type="evidence" value="ECO:0007669"/>
    <property type="project" value="UniProtKB-KW"/>
</dbReference>
<dbReference type="GO" id="GO:0005506">
    <property type="term" value="F:iron ion binding"/>
    <property type="evidence" value="ECO:0007669"/>
    <property type="project" value="InterPro"/>
</dbReference>
<gene>
    <name evidence="7" type="ORF">ES319_1Z013900v1</name>
</gene>
<keyword evidence="4" id="KW-0560">Oxidoreductase</keyword>
<dbReference type="Pfam" id="PF00067">
    <property type="entry name" value="p450"/>
    <property type="match status" value="1"/>
</dbReference>
<dbReference type="GO" id="GO:0016705">
    <property type="term" value="F:oxidoreductase activity, acting on paired donors, with incorporation or reduction of molecular oxygen"/>
    <property type="evidence" value="ECO:0007669"/>
    <property type="project" value="InterPro"/>
</dbReference>
<keyword evidence="5" id="KW-0408">Iron</keyword>
<reference evidence="8" key="1">
    <citation type="journal article" date="2020" name="Nat. Genet.">
        <title>Genomic diversifications of five Gossypium allopolyploid species and their impact on cotton improvement.</title>
        <authorList>
            <person name="Chen Z.J."/>
            <person name="Sreedasyam A."/>
            <person name="Ando A."/>
            <person name="Song Q."/>
            <person name="De Santiago L.M."/>
            <person name="Hulse-Kemp A.M."/>
            <person name="Ding M."/>
            <person name="Ye W."/>
            <person name="Kirkbride R.C."/>
            <person name="Jenkins J."/>
            <person name="Plott C."/>
            <person name="Lovell J."/>
            <person name="Lin Y.M."/>
            <person name="Vaughn R."/>
            <person name="Liu B."/>
            <person name="Simpson S."/>
            <person name="Scheffler B.E."/>
            <person name="Wen L."/>
            <person name="Saski C.A."/>
            <person name="Grover C.E."/>
            <person name="Hu G."/>
            <person name="Conover J.L."/>
            <person name="Carlson J.W."/>
            <person name="Shu S."/>
            <person name="Boston L.B."/>
            <person name="Williams M."/>
            <person name="Peterson D.G."/>
            <person name="McGee K."/>
            <person name="Jones D.C."/>
            <person name="Wendel J.F."/>
            <person name="Stelly D.M."/>
            <person name="Grimwood J."/>
            <person name="Schmutz J."/>
        </authorList>
    </citation>
    <scope>NUCLEOTIDE SEQUENCE [LARGE SCALE GENOMIC DNA]</scope>
    <source>
        <strain evidence="8">cv. 3-79</strain>
    </source>
</reference>
<dbReference type="OrthoDB" id="2789670at2759"/>
<evidence type="ECO:0000256" key="3">
    <source>
        <dbReference type="ARBA" id="ARBA00022723"/>
    </source>
</evidence>
<protein>
    <recommendedName>
        <fullName evidence="9">Cytochrome P450</fullName>
    </recommendedName>
</protein>
<dbReference type="InterPro" id="IPR050651">
    <property type="entry name" value="Plant_Cytochrome_P450_Monoox"/>
</dbReference>
<dbReference type="EMBL" id="ML706126">
    <property type="protein sequence ID" value="KAB1671352.1"/>
    <property type="molecule type" value="Genomic_DNA"/>
</dbReference>
<keyword evidence="3" id="KW-0479">Metal-binding</keyword>